<protein>
    <submittedName>
        <fullName evidence="2">Uncharacterized protein</fullName>
    </submittedName>
</protein>
<reference evidence="2" key="1">
    <citation type="submission" date="2021-01" db="EMBL/GenBank/DDBJ databases">
        <authorList>
            <person name="Corre E."/>
            <person name="Pelletier E."/>
            <person name="Niang G."/>
            <person name="Scheremetjew M."/>
            <person name="Finn R."/>
            <person name="Kale V."/>
            <person name="Holt S."/>
            <person name="Cochrane G."/>
            <person name="Meng A."/>
            <person name="Brown T."/>
            <person name="Cohen L."/>
        </authorList>
    </citation>
    <scope>NUCLEOTIDE SEQUENCE</scope>
    <source>
        <strain evidence="2">CCMP 410</strain>
    </source>
</reference>
<name>A0A7S1UX74_9STRA</name>
<proteinExistence type="predicted"/>
<dbReference type="EMBL" id="HBGK01016489">
    <property type="protein sequence ID" value="CAD9279395.1"/>
    <property type="molecule type" value="Transcribed_RNA"/>
</dbReference>
<evidence type="ECO:0000313" key="2">
    <source>
        <dbReference type="EMBL" id="CAD9279395.1"/>
    </source>
</evidence>
<evidence type="ECO:0000256" key="1">
    <source>
        <dbReference type="SAM" id="MobiDB-lite"/>
    </source>
</evidence>
<accession>A0A7S1UX74</accession>
<dbReference type="AlphaFoldDB" id="A0A7S1UX74"/>
<sequence length="99" mass="10717">MMRLKNRVLTSSTSPPVRRPPCDQIIKKVTIPTISQEHVESIQVVAVTKDIVVNAMLACSGTTVSIVGLRRQLLLISSTNDRSISTTLKISETAGSKQA</sequence>
<feature type="region of interest" description="Disordered" evidence="1">
    <location>
        <begin position="1"/>
        <end position="21"/>
    </location>
</feature>
<gene>
    <name evidence="2" type="ORF">GOCE00092_LOCUS8304</name>
</gene>
<organism evidence="2">
    <name type="scientific">Grammatophora oceanica</name>
    <dbReference type="NCBI Taxonomy" id="210454"/>
    <lineage>
        <taxon>Eukaryota</taxon>
        <taxon>Sar</taxon>
        <taxon>Stramenopiles</taxon>
        <taxon>Ochrophyta</taxon>
        <taxon>Bacillariophyta</taxon>
        <taxon>Fragilariophyceae</taxon>
        <taxon>Fragilariophycidae</taxon>
        <taxon>Rhabdonematales</taxon>
        <taxon>Grammatophoraceae</taxon>
        <taxon>Grammatophora</taxon>
    </lineage>
</organism>